<dbReference type="PROSITE" id="PS51233">
    <property type="entry name" value="VWFD"/>
    <property type="match status" value="1"/>
</dbReference>
<feature type="non-terminal residue" evidence="4">
    <location>
        <position position="213"/>
    </location>
</feature>
<dbReference type="Pfam" id="PF00094">
    <property type="entry name" value="VWD"/>
    <property type="match status" value="1"/>
</dbReference>
<dbReference type="EMBL" id="JAIPUX010000035">
    <property type="protein sequence ID" value="KAH0631334.1"/>
    <property type="molecule type" value="Genomic_DNA"/>
</dbReference>
<evidence type="ECO:0000313" key="5">
    <source>
        <dbReference type="Proteomes" id="UP000826234"/>
    </source>
</evidence>
<reference evidence="4 5" key="1">
    <citation type="journal article" date="2022" name="Gigascience">
        <title>A chromosome-level genome assembly and annotation of the desert horned lizard, Phrynosoma platyrhinos, provides insight into chromosomal rearrangements among reptiles.</title>
        <authorList>
            <person name="Koochekian N."/>
            <person name="Ascanio A."/>
            <person name="Farleigh K."/>
            <person name="Card D.C."/>
            <person name="Schield D.R."/>
            <person name="Castoe T.A."/>
            <person name="Jezkova T."/>
        </authorList>
    </citation>
    <scope>NUCLEOTIDE SEQUENCE [LARGE SCALE GENOMIC DNA]</scope>
    <source>
        <strain evidence="4">NK-2021</strain>
    </source>
</reference>
<proteinExistence type="predicted"/>
<dbReference type="Proteomes" id="UP000826234">
    <property type="component" value="Unassembled WGS sequence"/>
</dbReference>
<evidence type="ECO:0000256" key="2">
    <source>
        <dbReference type="ARBA" id="ARBA00023180"/>
    </source>
</evidence>
<dbReference type="Pfam" id="PF12714">
    <property type="entry name" value="TILa"/>
    <property type="match status" value="1"/>
</dbReference>
<keyword evidence="5" id="KW-1185">Reference proteome</keyword>
<dbReference type="CDD" id="cd19941">
    <property type="entry name" value="TIL"/>
    <property type="match status" value="1"/>
</dbReference>
<dbReference type="PANTHER" id="PTHR11339:SF373">
    <property type="entry name" value="VWFD DOMAIN-CONTAINING PROTEIN"/>
    <property type="match status" value="1"/>
</dbReference>
<dbReference type="InterPro" id="IPR025615">
    <property type="entry name" value="TILa_dom"/>
</dbReference>
<evidence type="ECO:0000313" key="4">
    <source>
        <dbReference type="EMBL" id="KAH0631334.1"/>
    </source>
</evidence>
<evidence type="ECO:0000259" key="3">
    <source>
        <dbReference type="PROSITE" id="PS51233"/>
    </source>
</evidence>
<keyword evidence="2" id="KW-0325">Glycoprotein</keyword>
<comment type="caution">
    <text evidence="4">The sequence shown here is derived from an EMBL/GenBank/DDBJ whole genome shotgun (WGS) entry which is preliminary data.</text>
</comment>
<sequence>MEETSWMPLDWNLECPPNSEYQLCGTACPATCVDDPIQAQQFCPAVCVEGCQCIEGFVLSQGTCIPKSSCGCHYEGRPYAPNESFWGDDQCSKKCTCNPATRQVECAASACKDSEKCEVQKGVRGCYPAGHGICIATGDPHYLTFDKYRYDFQGVCAYVLTEVYQTLKDLTWFGVYVQNEYRGNRQVTWTRSVQANIYDIEIVISRQYPGKIL</sequence>
<dbReference type="InterPro" id="IPR050780">
    <property type="entry name" value="Mucin_vWF_Thrombospondin_sf"/>
</dbReference>
<protein>
    <recommendedName>
        <fullName evidence="3">VWFD domain-containing protein</fullName>
    </recommendedName>
</protein>
<name>A0ABQ7TNE4_PHRPL</name>
<gene>
    <name evidence="4" type="ORF">JD844_005622</name>
</gene>
<accession>A0ABQ7TNE4</accession>
<feature type="domain" description="VWFD" evidence="3">
    <location>
        <begin position="132"/>
        <end position="213"/>
    </location>
</feature>
<dbReference type="SUPFAM" id="SSF57567">
    <property type="entry name" value="Serine protease inhibitors"/>
    <property type="match status" value="1"/>
</dbReference>
<dbReference type="InterPro" id="IPR036084">
    <property type="entry name" value="Ser_inhib-like_sf"/>
</dbReference>
<dbReference type="Pfam" id="PF01826">
    <property type="entry name" value="TIL"/>
    <property type="match status" value="1"/>
</dbReference>
<evidence type="ECO:0000256" key="1">
    <source>
        <dbReference type="ARBA" id="ARBA00023157"/>
    </source>
</evidence>
<dbReference type="PANTHER" id="PTHR11339">
    <property type="entry name" value="EXTRACELLULAR MATRIX GLYCOPROTEIN RELATED"/>
    <property type="match status" value="1"/>
</dbReference>
<organism evidence="4 5">
    <name type="scientific">Phrynosoma platyrhinos</name>
    <name type="common">Desert horned lizard</name>
    <dbReference type="NCBI Taxonomy" id="52577"/>
    <lineage>
        <taxon>Eukaryota</taxon>
        <taxon>Metazoa</taxon>
        <taxon>Chordata</taxon>
        <taxon>Craniata</taxon>
        <taxon>Vertebrata</taxon>
        <taxon>Euteleostomi</taxon>
        <taxon>Lepidosauria</taxon>
        <taxon>Squamata</taxon>
        <taxon>Bifurcata</taxon>
        <taxon>Unidentata</taxon>
        <taxon>Episquamata</taxon>
        <taxon>Toxicofera</taxon>
        <taxon>Iguania</taxon>
        <taxon>Phrynosomatidae</taxon>
        <taxon>Phrynosomatinae</taxon>
        <taxon>Phrynosoma</taxon>
    </lineage>
</organism>
<keyword evidence="1" id="KW-1015">Disulfide bond</keyword>
<dbReference type="InterPro" id="IPR001846">
    <property type="entry name" value="VWF_type-D"/>
</dbReference>
<dbReference type="Gene3D" id="2.10.25.10">
    <property type="entry name" value="Laminin"/>
    <property type="match status" value="1"/>
</dbReference>
<dbReference type="InterPro" id="IPR002919">
    <property type="entry name" value="TIL_dom"/>
</dbReference>